<dbReference type="InterPro" id="IPR046454">
    <property type="entry name" value="GpA_endonuclease"/>
</dbReference>
<name>A0A109JN86_9BRAD</name>
<dbReference type="EMBL" id="LNCU01000086">
    <property type="protein sequence ID" value="KWV51975.1"/>
    <property type="molecule type" value="Genomic_DNA"/>
</dbReference>
<sequence>MLGVDSGKEAVYAKLKISPPELGERKPGYVHFPVSDQFGPAYFKMLNSERRETRKRNGQTYSVWIKVVERNEALDTFVVSIR</sequence>
<dbReference type="Pfam" id="PF20454">
    <property type="entry name" value="GpA_nuclease"/>
    <property type="match status" value="1"/>
</dbReference>
<keyword evidence="3" id="KW-1185">Reference proteome</keyword>
<gene>
    <name evidence="2" type="ORF">AS156_11170</name>
</gene>
<dbReference type="GO" id="GO:0004519">
    <property type="term" value="F:endonuclease activity"/>
    <property type="evidence" value="ECO:0007669"/>
    <property type="project" value="InterPro"/>
</dbReference>
<evidence type="ECO:0000313" key="2">
    <source>
        <dbReference type="EMBL" id="KWV51975.1"/>
    </source>
</evidence>
<evidence type="ECO:0000313" key="3">
    <source>
        <dbReference type="Proteomes" id="UP000057737"/>
    </source>
</evidence>
<feature type="domain" description="Terminase large subunit GpA endonuclease" evidence="1">
    <location>
        <begin position="2"/>
        <end position="80"/>
    </location>
</feature>
<proteinExistence type="predicted"/>
<dbReference type="AlphaFoldDB" id="A0A109JN86"/>
<reference evidence="2 3" key="1">
    <citation type="submission" date="2015-11" db="EMBL/GenBank/DDBJ databases">
        <title>Draft Genome Sequence of the Strain BR 10303 (Bradyrhizobium sp.) isolated from nodules of Centrolobium paraense.</title>
        <authorList>
            <person name="Zelli J.E."/>
            <person name="Simoes-Araujo J.L."/>
            <person name="Barauna A.C."/>
            <person name="Silva K."/>
        </authorList>
    </citation>
    <scope>NUCLEOTIDE SEQUENCE [LARGE SCALE GENOMIC DNA]</scope>
    <source>
        <strain evidence="2 3">BR 10303</strain>
    </source>
</reference>
<comment type="caution">
    <text evidence="2">The sequence shown here is derived from an EMBL/GenBank/DDBJ whole genome shotgun (WGS) entry which is preliminary data.</text>
</comment>
<protein>
    <recommendedName>
        <fullName evidence="1">Terminase large subunit GpA endonuclease domain-containing protein</fullName>
    </recommendedName>
</protein>
<dbReference type="Proteomes" id="UP000057737">
    <property type="component" value="Unassembled WGS sequence"/>
</dbReference>
<accession>A0A109JN86</accession>
<evidence type="ECO:0000259" key="1">
    <source>
        <dbReference type="Pfam" id="PF20454"/>
    </source>
</evidence>
<organism evidence="2 3">
    <name type="scientific">Bradyrhizobium macuxiense</name>
    <dbReference type="NCBI Taxonomy" id="1755647"/>
    <lineage>
        <taxon>Bacteria</taxon>
        <taxon>Pseudomonadati</taxon>
        <taxon>Pseudomonadota</taxon>
        <taxon>Alphaproteobacteria</taxon>
        <taxon>Hyphomicrobiales</taxon>
        <taxon>Nitrobacteraceae</taxon>
        <taxon>Bradyrhizobium</taxon>
    </lineage>
</organism>